<feature type="transmembrane region" description="Helical" evidence="9">
    <location>
        <begin position="352"/>
        <end position="377"/>
    </location>
</feature>
<feature type="transmembrane region" description="Helical" evidence="9">
    <location>
        <begin position="420"/>
        <end position="447"/>
    </location>
</feature>
<evidence type="ECO:0000256" key="7">
    <source>
        <dbReference type="ARBA" id="ARBA00023136"/>
    </source>
</evidence>
<dbReference type="InterPro" id="IPR002549">
    <property type="entry name" value="AI-2E-like"/>
</dbReference>
<keyword evidence="5 9" id="KW-0812">Transmembrane</keyword>
<dbReference type="Proteomes" id="UP001595868">
    <property type="component" value="Unassembled WGS sequence"/>
</dbReference>
<evidence type="ECO:0000256" key="2">
    <source>
        <dbReference type="ARBA" id="ARBA00009773"/>
    </source>
</evidence>
<dbReference type="EMBL" id="JBHSBN010000001">
    <property type="protein sequence ID" value="MFC4104518.1"/>
    <property type="molecule type" value="Genomic_DNA"/>
</dbReference>
<evidence type="ECO:0000256" key="8">
    <source>
        <dbReference type="SAM" id="MobiDB-lite"/>
    </source>
</evidence>
<dbReference type="RefSeq" id="WP_377541452.1">
    <property type="nucleotide sequence ID" value="NZ_JBHSBN010000001.1"/>
</dbReference>
<feature type="transmembrane region" description="Helical" evidence="9">
    <location>
        <begin position="325"/>
        <end position="346"/>
    </location>
</feature>
<evidence type="ECO:0000313" key="10">
    <source>
        <dbReference type="EMBL" id="MFC4104518.1"/>
    </source>
</evidence>
<keyword evidence="3" id="KW-0813">Transport</keyword>
<feature type="transmembrane region" description="Helical" evidence="9">
    <location>
        <begin position="185"/>
        <end position="206"/>
    </location>
</feature>
<evidence type="ECO:0000313" key="11">
    <source>
        <dbReference type="Proteomes" id="UP001595868"/>
    </source>
</evidence>
<feature type="transmembrane region" description="Helical" evidence="9">
    <location>
        <begin position="152"/>
        <end position="173"/>
    </location>
</feature>
<evidence type="ECO:0000256" key="4">
    <source>
        <dbReference type="ARBA" id="ARBA00022475"/>
    </source>
</evidence>
<gene>
    <name evidence="10" type="ORF">ACFOX0_00995</name>
</gene>
<sequence length="474" mass="49600">MVSRVGPAGQGRGDSGWASSGGTQGSAGPGGPATARYRRGTIHRQGVRLNRLEQLRARVRRAYASGRAAARSSSGDAGPGNELTVDQSVASPPAPPAEVGPPVGEQHSSTVSRDDAEVPHALRIAGSWSWRLIAVGVVFWALIKLVSLIQVVMIPVAVALLLSALLAPAVGWLRRFLPASLATALVLITGLAAVVGTLTLVVNQFISGLPDMSKNVTEGVRQIQNWLRTGPLHMSDNQLNNYIDQGQNWVNENTQSLTSAGLATATTLFEVLTGALLVLFATFFFLRDGRKIWRFVVRLMPVNARWRVDDAGTASWNTLVAYVRATVLVAFIDAVGIGIALVIFKIPFAFPLAALVFLGAFIPIVGAALSGAVAVLVALVDQGPVTALIILAAVVVVQQVEGHVLQPLIMGRAVAIHPLAVIIGIASFAVLAGIVGAIVAVPIIAMLNTAIRRLSSRSVPEVPPDAVVVAADAP</sequence>
<evidence type="ECO:0000256" key="5">
    <source>
        <dbReference type="ARBA" id="ARBA00022692"/>
    </source>
</evidence>
<evidence type="ECO:0000256" key="3">
    <source>
        <dbReference type="ARBA" id="ARBA00022448"/>
    </source>
</evidence>
<feature type="transmembrane region" description="Helical" evidence="9">
    <location>
        <begin position="262"/>
        <end position="286"/>
    </location>
</feature>
<keyword evidence="11" id="KW-1185">Reference proteome</keyword>
<feature type="region of interest" description="Disordered" evidence="8">
    <location>
        <begin position="66"/>
        <end position="114"/>
    </location>
</feature>
<protein>
    <submittedName>
        <fullName evidence="10">AI-2E family transporter</fullName>
    </submittedName>
</protein>
<organism evidence="10 11">
    <name type="scientific">Micromonospora zhanjiangensis</name>
    <dbReference type="NCBI Taxonomy" id="1522057"/>
    <lineage>
        <taxon>Bacteria</taxon>
        <taxon>Bacillati</taxon>
        <taxon>Actinomycetota</taxon>
        <taxon>Actinomycetes</taxon>
        <taxon>Micromonosporales</taxon>
        <taxon>Micromonosporaceae</taxon>
        <taxon>Micromonospora</taxon>
    </lineage>
</organism>
<feature type="transmembrane region" description="Helical" evidence="9">
    <location>
        <begin position="384"/>
        <end position="400"/>
    </location>
</feature>
<evidence type="ECO:0000256" key="1">
    <source>
        <dbReference type="ARBA" id="ARBA00004651"/>
    </source>
</evidence>
<keyword evidence="4" id="KW-1003">Cell membrane</keyword>
<dbReference type="PANTHER" id="PTHR21716">
    <property type="entry name" value="TRANSMEMBRANE PROTEIN"/>
    <property type="match status" value="1"/>
</dbReference>
<comment type="caution">
    <text evidence="10">The sequence shown here is derived from an EMBL/GenBank/DDBJ whole genome shotgun (WGS) entry which is preliminary data.</text>
</comment>
<feature type="region of interest" description="Disordered" evidence="8">
    <location>
        <begin position="1"/>
        <end position="42"/>
    </location>
</feature>
<accession>A0ABV8KES3</accession>
<keyword evidence="6 9" id="KW-1133">Transmembrane helix</keyword>
<comment type="similarity">
    <text evidence="2">Belongs to the autoinducer-2 exporter (AI-2E) (TC 2.A.86) family.</text>
</comment>
<dbReference type="PANTHER" id="PTHR21716:SF53">
    <property type="entry name" value="PERMEASE PERM-RELATED"/>
    <property type="match status" value="1"/>
</dbReference>
<evidence type="ECO:0000256" key="9">
    <source>
        <dbReference type="SAM" id="Phobius"/>
    </source>
</evidence>
<feature type="compositionally biased region" description="Low complexity" evidence="8">
    <location>
        <begin position="66"/>
        <end position="80"/>
    </location>
</feature>
<comment type="subcellular location">
    <subcellularLocation>
        <location evidence="1">Cell membrane</location>
        <topology evidence="1">Multi-pass membrane protein</topology>
    </subcellularLocation>
</comment>
<reference evidence="11" key="1">
    <citation type="journal article" date="2019" name="Int. J. Syst. Evol. Microbiol.">
        <title>The Global Catalogue of Microorganisms (GCM) 10K type strain sequencing project: providing services to taxonomists for standard genome sequencing and annotation.</title>
        <authorList>
            <consortium name="The Broad Institute Genomics Platform"/>
            <consortium name="The Broad Institute Genome Sequencing Center for Infectious Disease"/>
            <person name="Wu L."/>
            <person name="Ma J."/>
        </authorList>
    </citation>
    <scope>NUCLEOTIDE SEQUENCE [LARGE SCALE GENOMIC DNA]</scope>
    <source>
        <strain evidence="11">2902at01</strain>
    </source>
</reference>
<dbReference type="Pfam" id="PF01594">
    <property type="entry name" value="AI-2E_transport"/>
    <property type="match status" value="1"/>
</dbReference>
<name>A0ABV8KES3_9ACTN</name>
<feature type="compositionally biased region" description="Gly residues" evidence="8">
    <location>
        <begin position="22"/>
        <end position="31"/>
    </location>
</feature>
<keyword evidence="7 9" id="KW-0472">Membrane</keyword>
<proteinExistence type="inferred from homology"/>
<evidence type="ECO:0000256" key="6">
    <source>
        <dbReference type="ARBA" id="ARBA00022989"/>
    </source>
</evidence>